<protein>
    <recommendedName>
        <fullName evidence="8">Phosphatidic acid phosphatase type 2/haloperoxidase domain-containing protein</fullName>
    </recommendedName>
</protein>
<dbReference type="AlphaFoldDB" id="D8P8C0"/>
<dbReference type="GO" id="GO:0016787">
    <property type="term" value="F:hydrolase activity"/>
    <property type="evidence" value="ECO:0007669"/>
    <property type="project" value="UniProtKB-KW"/>
</dbReference>
<dbReference type="GO" id="GO:0005886">
    <property type="term" value="C:plasma membrane"/>
    <property type="evidence" value="ECO:0007669"/>
    <property type="project" value="UniProtKB-SubCell"/>
</dbReference>
<evidence type="ECO:0000256" key="2">
    <source>
        <dbReference type="ARBA" id="ARBA00022475"/>
    </source>
</evidence>
<reference evidence="9 10" key="1">
    <citation type="journal article" date="2010" name="Proc. Natl. Acad. Sci. U.S.A.">
        <title>A Nitrospira metagenome illuminates the physiology and evolution of globally important nitrite-oxidizing bacteria.</title>
        <authorList>
            <person name="Lucker S."/>
            <person name="Wagner M."/>
            <person name="Maixner F."/>
            <person name="Pelletier E."/>
            <person name="Koch H."/>
            <person name="Vacherie B."/>
            <person name="Rattei T."/>
            <person name="Sinninghe Damste J."/>
            <person name="Spieck E."/>
            <person name="Le Paslier D."/>
            <person name="Daims H."/>
        </authorList>
    </citation>
    <scope>NUCLEOTIDE SEQUENCE [LARGE SCALE GENOMIC DNA]</scope>
</reference>
<dbReference type="eggNOG" id="COG0671">
    <property type="taxonomic scope" value="Bacteria"/>
</dbReference>
<dbReference type="Proteomes" id="UP000001660">
    <property type="component" value="Chromosome"/>
</dbReference>
<evidence type="ECO:0000256" key="4">
    <source>
        <dbReference type="ARBA" id="ARBA00022801"/>
    </source>
</evidence>
<dbReference type="InterPro" id="IPR036938">
    <property type="entry name" value="PAP2/HPO_sf"/>
</dbReference>
<evidence type="ECO:0000313" key="10">
    <source>
        <dbReference type="Proteomes" id="UP000001660"/>
    </source>
</evidence>
<dbReference type="KEGG" id="nde:NIDE4083"/>
<keyword evidence="6 7" id="KW-0472">Membrane</keyword>
<evidence type="ECO:0000256" key="6">
    <source>
        <dbReference type="ARBA" id="ARBA00023136"/>
    </source>
</evidence>
<dbReference type="SMART" id="SM00014">
    <property type="entry name" value="acidPPc"/>
    <property type="match status" value="1"/>
</dbReference>
<feature type="transmembrane region" description="Helical" evidence="7">
    <location>
        <begin position="253"/>
        <end position="271"/>
    </location>
</feature>
<dbReference type="EMBL" id="FP929003">
    <property type="protein sequence ID" value="CBK43752.1"/>
    <property type="molecule type" value="Genomic_DNA"/>
</dbReference>
<evidence type="ECO:0000256" key="3">
    <source>
        <dbReference type="ARBA" id="ARBA00022692"/>
    </source>
</evidence>
<keyword evidence="10" id="KW-1185">Reference proteome</keyword>
<feature type="transmembrane region" description="Helical" evidence="7">
    <location>
        <begin position="223"/>
        <end position="241"/>
    </location>
</feature>
<feature type="transmembrane region" description="Helical" evidence="7">
    <location>
        <begin position="27"/>
        <end position="53"/>
    </location>
</feature>
<gene>
    <name evidence="9" type="ORF">NIDE4083</name>
</gene>
<feature type="transmembrane region" description="Helical" evidence="7">
    <location>
        <begin position="97"/>
        <end position="117"/>
    </location>
</feature>
<evidence type="ECO:0000256" key="5">
    <source>
        <dbReference type="ARBA" id="ARBA00022989"/>
    </source>
</evidence>
<organism evidence="9 10">
    <name type="scientific">Nitrospira defluvii</name>
    <dbReference type="NCBI Taxonomy" id="330214"/>
    <lineage>
        <taxon>Bacteria</taxon>
        <taxon>Pseudomonadati</taxon>
        <taxon>Nitrospirota</taxon>
        <taxon>Nitrospiria</taxon>
        <taxon>Nitrospirales</taxon>
        <taxon>Nitrospiraceae</taxon>
        <taxon>Nitrospira</taxon>
    </lineage>
</organism>
<accession>D8P8C0</accession>
<feature type="transmembrane region" description="Helical" evidence="7">
    <location>
        <begin position="74"/>
        <end position="91"/>
    </location>
</feature>
<comment type="subcellular location">
    <subcellularLocation>
        <location evidence="1">Cell membrane</location>
        <topology evidence="1">Multi-pass membrane protein</topology>
    </subcellularLocation>
</comment>
<dbReference type="HOGENOM" id="CLU_766587_0_0_0"/>
<feature type="transmembrane region" description="Helical" evidence="7">
    <location>
        <begin position="337"/>
        <end position="358"/>
    </location>
</feature>
<sequence length="361" mass="37779">MIEPGDGSAAPQPAQPEPPPACLPMPAVVLSVGALLGSFAALFHIDIPILWFLRSHNLSALQSLGDLGEKLGNGGTLVTISGLLLAAGYFLKRRALMRVALDSLLAHGVVAILVNGLKHIIGRPRPRLTHSGGWQWWPSLDSGLDSFPSGHTSATVAVVTVLARALPRFRWLPFALAAWVAASRVWRGSHFPGDVVAGMVLGFVVGSIFNGPLRWWGRSCAQALVRIAPVVLSLTGLFWVLTHRIVDPLTDHILLASGIMLLAGGVALRMAGRRNPAGDGNVTRVAAAESLVGLGLGVVTGAPVVIGLAGLVCFARWNGRVGCADRCSVAPPSSSRHILYVAGLMAAVVVIQACKGLVPLQ</sequence>
<keyword evidence="4" id="KW-0378">Hydrolase</keyword>
<dbReference type="OrthoDB" id="9780507at2"/>
<dbReference type="PANTHER" id="PTHR14969:SF62">
    <property type="entry name" value="DECAPRENYLPHOSPHORYL-5-PHOSPHORIBOSE PHOSPHATASE RV3807C-RELATED"/>
    <property type="match status" value="1"/>
</dbReference>
<dbReference type="Pfam" id="PF01569">
    <property type="entry name" value="PAP2"/>
    <property type="match status" value="1"/>
</dbReference>
<evidence type="ECO:0000256" key="1">
    <source>
        <dbReference type="ARBA" id="ARBA00004651"/>
    </source>
</evidence>
<keyword evidence="2" id="KW-1003">Cell membrane</keyword>
<dbReference type="Gene3D" id="1.20.144.10">
    <property type="entry name" value="Phosphatidic acid phosphatase type 2/haloperoxidase"/>
    <property type="match status" value="1"/>
</dbReference>
<evidence type="ECO:0000256" key="7">
    <source>
        <dbReference type="SAM" id="Phobius"/>
    </source>
</evidence>
<name>D8P8C0_9BACT</name>
<dbReference type="PANTHER" id="PTHR14969">
    <property type="entry name" value="SPHINGOSINE-1-PHOSPHATE PHOSPHOHYDROLASE"/>
    <property type="match status" value="1"/>
</dbReference>
<feature type="transmembrane region" description="Helical" evidence="7">
    <location>
        <begin position="291"/>
        <end position="317"/>
    </location>
</feature>
<evidence type="ECO:0000313" key="9">
    <source>
        <dbReference type="EMBL" id="CBK43752.1"/>
    </source>
</evidence>
<proteinExistence type="predicted"/>
<dbReference type="SUPFAM" id="SSF48317">
    <property type="entry name" value="Acid phosphatase/Vanadium-dependent haloperoxidase"/>
    <property type="match status" value="1"/>
</dbReference>
<dbReference type="STRING" id="330214.NIDE4083"/>
<dbReference type="InterPro" id="IPR000326">
    <property type="entry name" value="PAP2/HPO"/>
</dbReference>
<keyword evidence="5 7" id="KW-1133">Transmembrane helix</keyword>
<feature type="domain" description="Phosphatidic acid phosphatase type 2/haloperoxidase" evidence="8">
    <location>
        <begin position="100"/>
        <end position="210"/>
    </location>
</feature>
<feature type="transmembrane region" description="Helical" evidence="7">
    <location>
        <begin position="195"/>
        <end position="216"/>
    </location>
</feature>
<keyword evidence="3 7" id="KW-0812">Transmembrane</keyword>
<evidence type="ECO:0000259" key="8">
    <source>
        <dbReference type="SMART" id="SM00014"/>
    </source>
</evidence>